<evidence type="ECO:0000256" key="1">
    <source>
        <dbReference type="SAM" id="Phobius"/>
    </source>
</evidence>
<accession>A0A1C4WXA0</accession>
<dbReference type="RefSeq" id="WP_094977966.1">
    <property type="nucleotide sequence ID" value="NZ_NGNT01000009.1"/>
</dbReference>
<evidence type="ECO:0000313" key="3">
    <source>
        <dbReference type="Proteomes" id="UP000198253"/>
    </source>
</evidence>
<organism evidence="2 3">
    <name type="scientific">Micromonospora echinospora</name>
    <name type="common">Micromonospora purpurea</name>
    <dbReference type="NCBI Taxonomy" id="1877"/>
    <lineage>
        <taxon>Bacteria</taxon>
        <taxon>Bacillati</taxon>
        <taxon>Actinomycetota</taxon>
        <taxon>Actinomycetes</taxon>
        <taxon>Micromonosporales</taxon>
        <taxon>Micromonosporaceae</taxon>
        <taxon>Micromonospora</taxon>
    </lineage>
</organism>
<evidence type="ECO:0000313" key="2">
    <source>
        <dbReference type="EMBL" id="SCF00855.1"/>
    </source>
</evidence>
<gene>
    <name evidence="2" type="ORF">GA0070618_2592</name>
</gene>
<feature type="transmembrane region" description="Helical" evidence="1">
    <location>
        <begin position="106"/>
        <end position="127"/>
    </location>
</feature>
<keyword evidence="1" id="KW-0472">Membrane</keyword>
<dbReference type="Proteomes" id="UP000198253">
    <property type="component" value="Chromosome I"/>
</dbReference>
<feature type="transmembrane region" description="Helical" evidence="1">
    <location>
        <begin position="15"/>
        <end position="32"/>
    </location>
</feature>
<proteinExistence type="predicted"/>
<sequence>MTTVTTGRTATRRQAGLTALYLGVFATLWFSVPKADPPLDTVLVVASVAALLTAVAGGVVAARARGVDAPPRDRATDRRYLLVVVAEFAAAGLGAALLGLVGWSAFIPVLVSAVVGLHFLPLAPVLGDPLLRPLGLAVCLVALVGLVAGLVSSGSMPLVVGVGTGLLLLGHALVALLRARAPRP</sequence>
<feature type="transmembrane region" description="Helical" evidence="1">
    <location>
        <begin position="38"/>
        <end position="60"/>
    </location>
</feature>
<keyword evidence="3" id="KW-1185">Reference proteome</keyword>
<reference evidence="3" key="1">
    <citation type="submission" date="2016-06" db="EMBL/GenBank/DDBJ databases">
        <authorList>
            <person name="Varghese N."/>
            <person name="Submissions Spin"/>
        </authorList>
    </citation>
    <scope>NUCLEOTIDE SEQUENCE [LARGE SCALE GENOMIC DNA]</scope>
    <source>
        <strain evidence="3">DSM 43816</strain>
    </source>
</reference>
<dbReference type="InParanoid" id="A0A1C4WXA0"/>
<keyword evidence="1" id="KW-0812">Transmembrane</keyword>
<keyword evidence="1" id="KW-1133">Transmembrane helix</keyword>
<feature type="transmembrane region" description="Helical" evidence="1">
    <location>
        <begin position="134"/>
        <end position="152"/>
    </location>
</feature>
<feature type="transmembrane region" description="Helical" evidence="1">
    <location>
        <begin position="80"/>
        <end position="100"/>
    </location>
</feature>
<protein>
    <submittedName>
        <fullName evidence="2">Uncharacterized protein</fullName>
    </submittedName>
</protein>
<feature type="transmembrane region" description="Helical" evidence="1">
    <location>
        <begin position="158"/>
        <end position="177"/>
    </location>
</feature>
<dbReference type="AlphaFoldDB" id="A0A1C4WXA0"/>
<dbReference type="EMBL" id="LT607413">
    <property type="protein sequence ID" value="SCF00855.1"/>
    <property type="molecule type" value="Genomic_DNA"/>
</dbReference>
<name>A0A1C4WXA0_MICEC</name>